<gene>
    <name evidence="2" type="ORF">C1SCF055_LOCUS18542</name>
</gene>
<feature type="region of interest" description="Disordered" evidence="1">
    <location>
        <begin position="96"/>
        <end position="121"/>
    </location>
</feature>
<reference evidence="3" key="2">
    <citation type="submission" date="2024-04" db="EMBL/GenBank/DDBJ databases">
        <authorList>
            <person name="Chen Y."/>
            <person name="Shah S."/>
            <person name="Dougan E. K."/>
            <person name="Thang M."/>
            <person name="Chan C."/>
        </authorList>
    </citation>
    <scope>NUCLEOTIDE SEQUENCE [LARGE SCALE GENOMIC DNA]</scope>
</reference>
<dbReference type="EMBL" id="CAMXCT010001613">
    <property type="protein sequence ID" value="CAI3991653.1"/>
    <property type="molecule type" value="Genomic_DNA"/>
</dbReference>
<reference evidence="2" key="1">
    <citation type="submission" date="2022-10" db="EMBL/GenBank/DDBJ databases">
        <authorList>
            <person name="Chen Y."/>
            <person name="Dougan E. K."/>
            <person name="Chan C."/>
            <person name="Rhodes N."/>
            <person name="Thang M."/>
        </authorList>
    </citation>
    <scope>NUCLEOTIDE SEQUENCE</scope>
</reference>
<dbReference type="Proteomes" id="UP001152797">
    <property type="component" value="Unassembled WGS sequence"/>
</dbReference>
<dbReference type="EMBL" id="CAMXCT030001613">
    <property type="protein sequence ID" value="CAL4778965.1"/>
    <property type="molecule type" value="Genomic_DNA"/>
</dbReference>
<evidence type="ECO:0000313" key="4">
    <source>
        <dbReference type="Proteomes" id="UP001152797"/>
    </source>
</evidence>
<dbReference type="EMBL" id="CAMXCT020001613">
    <property type="protein sequence ID" value="CAL1145028.1"/>
    <property type="molecule type" value="Genomic_DNA"/>
</dbReference>
<sequence length="180" mass="20220">MGFLPMSTSGKPCDSQAIFLSNYVTTRSYVTTTSDAAVRSSPGFVADWSPDPLEDRLRGWGAERTEDIWVAPVAPESETPKDGACRKVALLQKARKAPRKSFGGRSKATRHMSRTVHLARRASSSQLKRGLQLRKVIIKRREHRSHGLNGFANGFARFKRLTTRGCRIGRVRVRERGLRR</sequence>
<keyword evidence="4" id="KW-1185">Reference proteome</keyword>
<evidence type="ECO:0000256" key="1">
    <source>
        <dbReference type="SAM" id="MobiDB-lite"/>
    </source>
</evidence>
<accession>A0A9P1FWX8</accession>
<evidence type="ECO:0000313" key="2">
    <source>
        <dbReference type="EMBL" id="CAI3991653.1"/>
    </source>
</evidence>
<name>A0A9P1FWX8_9DINO</name>
<protein>
    <submittedName>
        <fullName evidence="2">Uncharacterized protein</fullName>
    </submittedName>
</protein>
<organism evidence="2">
    <name type="scientific">Cladocopium goreaui</name>
    <dbReference type="NCBI Taxonomy" id="2562237"/>
    <lineage>
        <taxon>Eukaryota</taxon>
        <taxon>Sar</taxon>
        <taxon>Alveolata</taxon>
        <taxon>Dinophyceae</taxon>
        <taxon>Suessiales</taxon>
        <taxon>Symbiodiniaceae</taxon>
        <taxon>Cladocopium</taxon>
    </lineage>
</organism>
<comment type="caution">
    <text evidence="2">The sequence shown here is derived from an EMBL/GenBank/DDBJ whole genome shotgun (WGS) entry which is preliminary data.</text>
</comment>
<dbReference type="AlphaFoldDB" id="A0A9P1FWX8"/>
<feature type="compositionally biased region" description="Basic residues" evidence="1">
    <location>
        <begin position="107"/>
        <end position="120"/>
    </location>
</feature>
<proteinExistence type="predicted"/>
<evidence type="ECO:0000313" key="3">
    <source>
        <dbReference type="EMBL" id="CAL1145028.1"/>
    </source>
</evidence>